<evidence type="ECO:0000313" key="5">
    <source>
        <dbReference type="Proteomes" id="UP000467637"/>
    </source>
</evidence>
<dbReference type="Proteomes" id="UP000467637">
    <property type="component" value="Unassembled WGS sequence"/>
</dbReference>
<dbReference type="RefSeq" id="WP_157318055.1">
    <property type="nucleotide sequence ID" value="NZ_WSEM01000004.1"/>
</dbReference>
<dbReference type="InterPro" id="IPR051220">
    <property type="entry name" value="TFA_Chaperone"/>
</dbReference>
<feature type="compositionally biased region" description="Polar residues" evidence="1">
    <location>
        <begin position="583"/>
        <end position="593"/>
    </location>
</feature>
<dbReference type="InterPro" id="IPR046454">
    <property type="entry name" value="GpA_endonuclease"/>
</dbReference>
<feature type="region of interest" description="Disordered" evidence="1">
    <location>
        <begin position="583"/>
        <end position="607"/>
    </location>
</feature>
<dbReference type="Gene3D" id="3.40.50.300">
    <property type="entry name" value="P-loop containing nucleotide triphosphate hydrolases"/>
    <property type="match status" value="1"/>
</dbReference>
<dbReference type="Pfam" id="PF20454">
    <property type="entry name" value="GpA_nuclease"/>
    <property type="match status" value="1"/>
</dbReference>
<evidence type="ECO:0000313" key="4">
    <source>
        <dbReference type="EMBL" id="MVQ33698.1"/>
    </source>
</evidence>
<feature type="domain" description="Phage terminase large subunit GpA ATPase" evidence="2">
    <location>
        <begin position="46"/>
        <end position="283"/>
    </location>
</feature>
<dbReference type="PANTHER" id="PTHR34413:SF2">
    <property type="entry name" value="PROPHAGE TAIL FIBER ASSEMBLY PROTEIN HOMOLOG TFAE-RELATED"/>
    <property type="match status" value="1"/>
</dbReference>
<dbReference type="HAMAP" id="MF_04144">
    <property type="entry name" value="TERL_LAMBDA"/>
    <property type="match status" value="1"/>
</dbReference>
<feature type="domain" description="Terminase large subunit GpA endonuclease" evidence="3">
    <location>
        <begin position="293"/>
        <end position="574"/>
    </location>
</feature>
<protein>
    <submittedName>
        <fullName evidence="4">Phage terminase large subunit family protein</fullName>
    </submittedName>
</protein>
<evidence type="ECO:0000256" key="1">
    <source>
        <dbReference type="SAM" id="MobiDB-lite"/>
    </source>
</evidence>
<dbReference type="PANTHER" id="PTHR34413">
    <property type="entry name" value="PROPHAGE TAIL FIBER ASSEMBLY PROTEIN HOMOLOG TFAE-RELATED-RELATED"/>
    <property type="match status" value="1"/>
</dbReference>
<dbReference type="InterPro" id="IPR046453">
    <property type="entry name" value="GpA_ATPase"/>
</dbReference>
<organism evidence="4 5">
    <name type="scientific">Paenibacillus anseongense</name>
    <dbReference type="NCBI Taxonomy" id="2682845"/>
    <lineage>
        <taxon>Bacteria</taxon>
        <taxon>Bacillati</taxon>
        <taxon>Bacillota</taxon>
        <taxon>Bacilli</taxon>
        <taxon>Bacillales</taxon>
        <taxon>Paenibacillaceae</taxon>
        <taxon>Paenibacillus</taxon>
    </lineage>
</organism>
<dbReference type="InterPro" id="IPR027417">
    <property type="entry name" value="P-loop_NTPase"/>
</dbReference>
<name>A0ABW9U2M1_9BACL</name>
<keyword evidence="5" id="KW-1185">Reference proteome</keyword>
<comment type="caution">
    <text evidence="4">The sequence shown here is derived from an EMBL/GenBank/DDBJ whole genome shotgun (WGS) entry which is preliminary data.</text>
</comment>
<evidence type="ECO:0000259" key="2">
    <source>
        <dbReference type="Pfam" id="PF05876"/>
    </source>
</evidence>
<sequence>MMDTTTSDFTKTFGFFKKLAKRVAPPPPHTISSWADAYRKLSAEASSEPGQWRTDRTPYMRAIMDAFIDPNLEQVVVQSSAQVGKTELLLNIVGYYVDYDPAPMMLIQPTEGLAEAFSKDRLAPMIRDTETLAAKISDVKSRDGENTILHKKYPGGQITLGGANAPASLASRPIRIVLCDEVDRYPASAGTEGDPVSLAVKRTTTFWNRKIALVSTPTIKGVSRIEAAYMASTMEQWCLPCPSCGEHQPLSWEQVRFDDASLACKYCGAIHGEFDWKEGTGKWIARKPESKSRGFHLNELASPWKRWSTIIEEFKEAKKDIETLKVWINTSLGETWEEKGEQLEEDDLLNRREAYDASVPAHVKLLTAGVDVQNDRLEIEVVGWGKGKESWGIEYRILYGDPTKPDVWKDLDDYVSRSFHKSDGSGLMVACTCIDSGNGNHSTEIYRYCVKREHRRIFAIKGQGGLGISFVGRMSRTPREKCALFIIGVDAGKENIMTRLKNKFEGTDGYCHFPTDATRGYGEEYFHGLTSEKKVIRFHKGRPRIEWIKKSGARNEPLDVRNYATAALEILNPNLDKEIPVATASSKPNTQTAAPRKRGTISKGIGG</sequence>
<dbReference type="Pfam" id="PF05876">
    <property type="entry name" value="GpA_ATPase"/>
    <property type="match status" value="1"/>
</dbReference>
<dbReference type="InterPro" id="IPR008866">
    <property type="entry name" value="Phage_lambda_GpA-like"/>
</dbReference>
<proteinExistence type="inferred from homology"/>
<reference evidence="4 5" key="1">
    <citation type="submission" date="2019-12" db="EMBL/GenBank/DDBJ databases">
        <authorList>
            <person name="Huq M.A."/>
        </authorList>
    </citation>
    <scope>NUCLEOTIDE SEQUENCE [LARGE SCALE GENOMIC DNA]</scope>
    <source>
        <strain evidence="4 5">MAH-34</strain>
    </source>
</reference>
<accession>A0ABW9U2M1</accession>
<dbReference type="EMBL" id="WSEM01000004">
    <property type="protein sequence ID" value="MVQ33698.1"/>
    <property type="molecule type" value="Genomic_DNA"/>
</dbReference>
<gene>
    <name evidence="4" type="ORF">GON05_03440</name>
</gene>
<evidence type="ECO:0000259" key="3">
    <source>
        <dbReference type="Pfam" id="PF20454"/>
    </source>
</evidence>